<dbReference type="PROSITE" id="PS00237">
    <property type="entry name" value="G_PROTEIN_RECEP_F1_1"/>
    <property type="match status" value="1"/>
</dbReference>
<comment type="similarity">
    <text evidence="2 12">Belongs to the G-protein coupled receptor 1 family.</text>
</comment>
<evidence type="ECO:0000256" key="3">
    <source>
        <dbReference type="ARBA" id="ARBA00022475"/>
    </source>
</evidence>
<evidence type="ECO:0000256" key="9">
    <source>
        <dbReference type="ARBA" id="ARBA00023136"/>
    </source>
</evidence>
<dbReference type="FunFam" id="1.10.1220.70:FF:000001">
    <property type="entry name" value="Olfactory receptor"/>
    <property type="match status" value="2"/>
</dbReference>
<evidence type="ECO:0000256" key="12">
    <source>
        <dbReference type="RuleBase" id="RU000688"/>
    </source>
</evidence>
<comment type="subcellular location">
    <subcellularLocation>
        <location evidence="1 13">Cell membrane</location>
        <topology evidence="1 13">Multi-pass membrane protein</topology>
    </subcellularLocation>
</comment>
<dbReference type="EMBL" id="JBBHLL010000176">
    <property type="protein sequence ID" value="KAK7811359.1"/>
    <property type="molecule type" value="Genomic_DNA"/>
</dbReference>
<feature type="non-terminal residue" evidence="15">
    <location>
        <position position="368"/>
    </location>
</feature>
<organism evidence="15 16">
    <name type="scientific">Myodes glareolus</name>
    <name type="common">Bank vole</name>
    <name type="synonym">Clethrionomys glareolus</name>
    <dbReference type="NCBI Taxonomy" id="447135"/>
    <lineage>
        <taxon>Eukaryota</taxon>
        <taxon>Metazoa</taxon>
        <taxon>Chordata</taxon>
        <taxon>Craniata</taxon>
        <taxon>Vertebrata</taxon>
        <taxon>Euteleostomi</taxon>
        <taxon>Mammalia</taxon>
        <taxon>Eutheria</taxon>
        <taxon>Euarchontoglires</taxon>
        <taxon>Glires</taxon>
        <taxon>Rodentia</taxon>
        <taxon>Myomorpha</taxon>
        <taxon>Muroidea</taxon>
        <taxon>Cricetidae</taxon>
        <taxon>Arvicolinae</taxon>
        <taxon>Myodes</taxon>
    </lineage>
</organism>
<evidence type="ECO:0000256" key="8">
    <source>
        <dbReference type="ARBA" id="ARBA00023040"/>
    </source>
</evidence>
<feature type="transmembrane region" description="Helical" evidence="13">
    <location>
        <begin position="238"/>
        <end position="261"/>
    </location>
</feature>
<gene>
    <name evidence="15" type="ORF">U0070_002292</name>
</gene>
<comment type="caution">
    <text evidence="15">The sequence shown here is derived from an EMBL/GenBank/DDBJ whole genome shotgun (WGS) entry which is preliminary data.</text>
</comment>
<dbReference type="InterPro" id="IPR017452">
    <property type="entry name" value="GPCR_Rhodpsn_7TM"/>
</dbReference>
<feature type="transmembrane region" description="Helical" evidence="13">
    <location>
        <begin position="27"/>
        <end position="48"/>
    </location>
</feature>
<dbReference type="GO" id="GO:0004984">
    <property type="term" value="F:olfactory receptor activity"/>
    <property type="evidence" value="ECO:0007669"/>
    <property type="project" value="InterPro"/>
</dbReference>
<feature type="domain" description="G-protein coupled receptors family 1 profile" evidence="14">
    <location>
        <begin position="41"/>
        <end position="290"/>
    </location>
</feature>
<dbReference type="Pfam" id="PF13853">
    <property type="entry name" value="7tm_4"/>
    <property type="match status" value="1"/>
</dbReference>
<keyword evidence="16" id="KW-1185">Reference proteome</keyword>
<feature type="transmembrane region" description="Helical" evidence="13">
    <location>
        <begin position="99"/>
        <end position="118"/>
    </location>
</feature>
<evidence type="ECO:0000313" key="16">
    <source>
        <dbReference type="Proteomes" id="UP001488838"/>
    </source>
</evidence>
<keyword evidence="4 13" id="KW-0716">Sensory transduction</keyword>
<dbReference type="GO" id="GO:0005886">
    <property type="term" value="C:plasma membrane"/>
    <property type="evidence" value="ECO:0007669"/>
    <property type="project" value="UniProtKB-SubCell"/>
</dbReference>
<keyword evidence="7 13" id="KW-1133">Transmembrane helix</keyword>
<accession>A0AAW0IAT5</accession>
<comment type="caution">
    <text evidence="13">Lacks conserved residue(s) required for the propagation of feature annotation.</text>
</comment>
<dbReference type="PANTHER" id="PTHR48018">
    <property type="entry name" value="OLFACTORY RECEPTOR"/>
    <property type="match status" value="1"/>
</dbReference>
<evidence type="ECO:0000259" key="14">
    <source>
        <dbReference type="PROSITE" id="PS50262"/>
    </source>
</evidence>
<dbReference type="PRINTS" id="PR00245">
    <property type="entry name" value="OLFACTORYR"/>
</dbReference>
<dbReference type="GO" id="GO:0004930">
    <property type="term" value="F:G protein-coupled receptor activity"/>
    <property type="evidence" value="ECO:0007669"/>
    <property type="project" value="UniProtKB-KW"/>
</dbReference>
<dbReference type="PRINTS" id="PR00237">
    <property type="entry name" value="GPCRRHODOPSN"/>
</dbReference>
<keyword evidence="3 13" id="KW-1003">Cell membrane</keyword>
<feature type="transmembrane region" description="Helical" evidence="13">
    <location>
        <begin position="60"/>
        <end position="79"/>
    </location>
</feature>
<evidence type="ECO:0000313" key="15">
    <source>
        <dbReference type="EMBL" id="KAK7811359.1"/>
    </source>
</evidence>
<feature type="transmembrane region" description="Helical" evidence="13">
    <location>
        <begin position="197"/>
        <end position="226"/>
    </location>
</feature>
<keyword evidence="11 12" id="KW-0807">Transducer</keyword>
<dbReference type="SUPFAM" id="SSF81321">
    <property type="entry name" value="Family A G protein-coupled receptor-like"/>
    <property type="match status" value="2"/>
</dbReference>
<feature type="transmembrane region" description="Helical" evidence="13">
    <location>
        <begin position="304"/>
        <end position="322"/>
    </location>
</feature>
<evidence type="ECO:0000256" key="10">
    <source>
        <dbReference type="ARBA" id="ARBA00023170"/>
    </source>
</evidence>
<evidence type="ECO:0000256" key="6">
    <source>
        <dbReference type="ARBA" id="ARBA00022725"/>
    </source>
</evidence>
<keyword evidence="10 12" id="KW-0675">Receptor</keyword>
<dbReference type="FunFam" id="1.20.1070.10:FF:000004">
    <property type="entry name" value="Olfactory receptor"/>
    <property type="match status" value="1"/>
</dbReference>
<dbReference type="Gene3D" id="1.20.1070.10">
    <property type="entry name" value="Rhodopsin 7-helix transmembrane proteins"/>
    <property type="match status" value="1"/>
</dbReference>
<dbReference type="PROSITE" id="PS50262">
    <property type="entry name" value="G_PROTEIN_RECEP_F1_2"/>
    <property type="match status" value="1"/>
</dbReference>
<evidence type="ECO:0000256" key="11">
    <source>
        <dbReference type="ARBA" id="ARBA00023224"/>
    </source>
</evidence>
<evidence type="ECO:0000256" key="13">
    <source>
        <dbReference type="RuleBase" id="RU363047"/>
    </source>
</evidence>
<protein>
    <recommendedName>
        <fullName evidence="13">Olfactory receptor</fullName>
    </recommendedName>
</protein>
<keyword evidence="9 13" id="KW-0472">Membrane</keyword>
<keyword evidence="5 12" id="KW-0812">Transmembrane</keyword>
<dbReference type="InterPro" id="IPR000725">
    <property type="entry name" value="Olfact_rcpt"/>
</dbReference>
<reference evidence="15 16" key="1">
    <citation type="journal article" date="2023" name="bioRxiv">
        <title>Conserved and derived expression patterns and positive selection on dental genes reveal complex evolutionary context of ever-growing rodent molars.</title>
        <authorList>
            <person name="Calamari Z.T."/>
            <person name="Song A."/>
            <person name="Cohen E."/>
            <person name="Akter M."/>
            <person name="Roy R.D."/>
            <person name="Hallikas O."/>
            <person name="Christensen M.M."/>
            <person name="Li P."/>
            <person name="Marangoni P."/>
            <person name="Jernvall J."/>
            <person name="Klein O.D."/>
        </authorList>
    </citation>
    <scope>NUCLEOTIDE SEQUENCE [LARGE SCALE GENOMIC DNA]</scope>
    <source>
        <strain evidence="15">V071</strain>
    </source>
</reference>
<dbReference type="Gene3D" id="1.10.1220.70">
    <property type="match status" value="1"/>
</dbReference>
<evidence type="ECO:0000256" key="2">
    <source>
        <dbReference type="ARBA" id="ARBA00010663"/>
    </source>
</evidence>
<evidence type="ECO:0000256" key="4">
    <source>
        <dbReference type="ARBA" id="ARBA00022606"/>
    </source>
</evidence>
<evidence type="ECO:0000256" key="5">
    <source>
        <dbReference type="ARBA" id="ARBA00022692"/>
    </source>
</evidence>
<dbReference type="Proteomes" id="UP001488838">
    <property type="component" value="Unassembled WGS sequence"/>
</dbReference>
<evidence type="ECO:0000256" key="1">
    <source>
        <dbReference type="ARBA" id="ARBA00004651"/>
    </source>
</evidence>
<dbReference type="AlphaFoldDB" id="A0AAW0IAT5"/>
<name>A0AAW0IAT5_MYOGA</name>
<keyword evidence="6 13" id="KW-0552">Olfaction</keyword>
<proteinExistence type="inferred from homology"/>
<evidence type="ECO:0000256" key="7">
    <source>
        <dbReference type="ARBA" id="ARBA00022989"/>
    </source>
</evidence>
<feature type="transmembrane region" description="Helical" evidence="13">
    <location>
        <begin position="130"/>
        <end position="154"/>
    </location>
</feature>
<keyword evidence="8 12" id="KW-0297">G-protein coupled receptor</keyword>
<feature type="transmembrane region" description="Helical" evidence="13">
    <location>
        <begin position="273"/>
        <end position="292"/>
    </location>
</feature>
<dbReference type="InterPro" id="IPR000276">
    <property type="entry name" value="GPCR_Rhodpsn"/>
</dbReference>
<feature type="transmembrane region" description="Helical" evidence="13">
    <location>
        <begin position="334"/>
        <end position="351"/>
    </location>
</feature>
<sequence length="368" mass="41431">MLQANLSRVTDFILAGLTDKPELQLPLFLLFLGIYVVTVVGNLGMITLIQFSSHLHTPMYFFLSSLSFIDFCQSTVVIPKMLVNFVTVKNIISYPECMTQLYSFVVFGIAECHMLAAMAYDRYVAICNPLLYHVIMSYQVCSWMIFGVYSMGLIGATTHTLCMLRVHFCEADVINHYFCDLYPLLELSCSDVFINEVVVICFSVFNIFVPTLTILSSYIFIIASILRIKSTEGRSKAFSTCSSHISAVAVFFGSVAFMYLQPSSVSSMDQGKVSSVFYTIVVPMMNPVIYSLRNKDVKLALKKLITIVVLWFYCIHVLYSPLSVSSMNQGKVSSVFYTTVVPMLNPLIYSLRNKDVKSVIKKIIKRGI</sequence>